<dbReference type="SUPFAM" id="SSF89796">
    <property type="entry name" value="CoA-transferase family III (CaiB/BaiF)"/>
    <property type="match status" value="1"/>
</dbReference>
<dbReference type="FunFam" id="3.30.1540.10:FF:000004">
    <property type="entry name" value="Probable alpha-methylacyl-CoA racemase mcr"/>
    <property type="match status" value="1"/>
</dbReference>
<accession>A0A672IG57</accession>
<dbReference type="CTD" id="23600"/>
<evidence type="ECO:0000313" key="4">
    <source>
        <dbReference type="Ensembl" id="ENSSFAP00005040703.1"/>
    </source>
</evidence>
<dbReference type="PANTHER" id="PTHR48228">
    <property type="entry name" value="SUCCINYL-COA--D-CITRAMALATE COA-TRANSFERASE"/>
    <property type="match status" value="1"/>
</dbReference>
<dbReference type="GO" id="GO:0005739">
    <property type="term" value="C:mitochondrion"/>
    <property type="evidence" value="ECO:0007669"/>
    <property type="project" value="TreeGrafter"/>
</dbReference>
<proteinExistence type="inferred from homology"/>
<dbReference type="Gene3D" id="3.30.1540.10">
    <property type="entry name" value="formyl-coa transferase, domain 3"/>
    <property type="match status" value="1"/>
</dbReference>
<evidence type="ECO:0000256" key="3">
    <source>
        <dbReference type="SAM" id="MobiDB-lite"/>
    </source>
</evidence>
<dbReference type="Pfam" id="PF02515">
    <property type="entry name" value="CoA_transf_3"/>
    <property type="match status" value="1"/>
</dbReference>
<evidence type="ECO:0000256" key="2">
    <source>
        <dbReference type="ARBA" id="ARBA00023235"/>
    </source>
</evidence>
<dbReference type="Ensembl" id="ENSSFAT00005042203.1">
    <property type="protein sequence ID" value="ENSSFAP00005040703.1"/>
    <property type="gene ID" value="ENSSFAG00005020281.1"/>
</dbReference>
<gene>
    <name evidence="4" type="primary">amacr</name>
</gene>
<name>A0A672IG57_SALFA</name>
<dbReference type="GO" id="GO:0008206">
    <property type="term" value="P:bile acid metabolic process"/>
    <property type="evidence" value="ECO:0007669"/>
    <property type="project" value="TreeGrafter"/>
</dbReference>
<protein>
    <recommendedName>
        <fullName evidence="6">Alpha-methylacyl-CoA racemase</fullName>
    </recommendedName>
</protein>
<dbReference type="AlphaFoldDB" id="A0A672IG57"/>
<keyword evidence="2" id="KW-0413">Isomerase</keyword>
<dbReference type="Gene3D" id="3.40.50.10540">
    <property type="entry name" value="Crotonobetainyl-coa:carnitine coa-transferase, domain 1"/>
    <property type="match status" value="1"/>
</dbReference>
<evidence type="ECO:0000313" key="5">
    <source>
        <dbReference type="Proteomes" id="UP000472267"/>
    </source>
</evidence>
<evidence type="ECO:0008006" key="6">
    <source>
        <dbReference type="Google" id="ProtNLM"/>
    </source>
</evidence>
<dbReference type="GeneID" id="115382548"/>
<dbReference type="OrthoDB" id="16747at2759"/>
<reference evidence="4" key="2">
    <citation type="submission" date="2025-09" db="UniProtKB">
        <authorList>
            <consortium name="Ensembl"/>
        </authorList>
    </citation>
    <scope>IDENTIFICATION</scope>
</reference>
<dbReference type="InterPro" id="IPR003673">
    <property type="entry name" value="CoA-Trfase_fam_III"/>
</dbReference>
<dbReference type="PANTHER" id="PTHR48228:SF5">
    <property type="entry name" value="ALPHA-METHYLACYL-COA RACEMASE"/>
    <property type="match status" value="1"/>
</dbReference>
<comment type="similarity">
    <text evidence="1">Belongs to the CoA-transferase III family.</text>
</comment>
<dbReference type="InParanoid" id="A0A672IG57"/>
<sequence length="382" mass="41115">MALAGVRVIELAGLAPAPFCGMILADFGAKVIRVDRTKVGVSLDRQARGKRSVAINLKSAAGVALLRKLCLQSDVVLEPYRRGVMEKLGLGPNELLKENPRLIYARLTGYGQTGSYAAAAGHDINYLAMSGLLSRLGRSGEEPYAPLNLLADFAGGGLTCAMGILLALLERTRSGKGQVIDASMVEGAAYTGSFVWKSQGTGLWGRPRGQNLLDSGAPFYDTYRTSDGRHMAVGALEPQFYAQLLHGLELAEADLPAQMSVSDWPELRRVFTERFASKTQAEWSEVFDGTDACVTPVLSFDDVSSHPHNRDRGSFLRDRDGQESPRPAPLLCRTPARPCLAPDPAVGEHTVQVLQEYGFTAAEIEQMLAAGVVERPGVASKL</sequence>
<dbReference type="InterPro" id="IPR023606">
    <property type="entry name" value="CoA-Trfase_III_dom_1_sf"/>
</dbReference>
<dbReference type="OMA" id="VVIDPFR"/>
<dbReference type="InterPro" id="IPR044855">
    <property type="entry name" value="CoA-Trfase_III_dom3_sf"/>
</dbReference>
<organism evidence="4 5">
    <name type="scientific">Salarias fasciatus</name>
    <name type="common">Jewelled blenny</name>
    <name type="synonym">Blennius fasciatus</name>
    <dbReference type="NCBI Taxonomy" id="181472"/>
    <lineage>
        <taxon>Eukaryota</taxon>
        <taxon>Metazoa</taxon>
        <taxon>Chordata</taxon>
        <taxon>Craniata</taxon>
        <taxon>Vertebrata</taxon>
        <taxon>Euteleostomi</taxon>
        <taxon>Actinopterygii</taxon>
        <taxon>Neopterygii</taxon>
        <taxon>Teleostei</taxon>
        <taxon>Neoteleostei</taxon>
        <taxon>Acanthomorphata</taxon>
        <taxon>Ovalentaria</taxon>
        <taxon>Blenniimorphae</taxon>
        <taxon>Blenniiformes</taxon>
        <taxon>Blennioidei</taxon>
        <taxon>Blenniidae</taxon>
        <taxon>Salariinae</taxon>
        <taxon>Salarias</taxon>
    </lineage>
</organism>
<evidence type="ECO:0000256" key="1">
    <source>
        <dbReference type="ARBA" id="ARBA00008383"/>
    </source>
</evidence>
<dbReference type="Proteomes" id="UP000472267">
    <property type="component" value="Unassembled WGS sequence"/>
</dbReference>
<dbReference type="GO" id="GO:0008111">
    <property type="term" value="F:alpha-methylacyl-CoA racemase activity"/>
    <property type="evidence" value="ECO:0007669"/>
    <property type="project" value="TreeGrafter"/>
</dbReference>
<feature type="region of interest" description="Disordered" evidence="3">
    <location>
        <begin position="303"/>
        <end position="329"/>
    </location>
</feature>
<dbReference type="RefSeq" id="XP_029940186.1">
    <property type="nucleotide sequence ID" value="XM_030084326.1"/>
</dbReference>
<keyword evidence="5" id="KW-1185">Reference proteome</keyword>
<dbReference type="InterPro" id="IPR050509">
    <property type="entry name" value="CoA-transferase_III"/>
</dbReference>
<feature type="compositionally biased region" description="Basic and acidic residues" evidence="3">
    <location>
        <begin position="303"/>
        <end position="323"/>
    </location>
</feature>
<reference evidence="4" key="1">
    <citation type="submission" date="2025-08" db="UniProtKB">
        <authorList>
            <consortium name="Ensembl"/>
        </authorList>
    </citation>
    <scope>IDENTIFICATION</scope>
</reference>